<evidence type="ECO:0000313" key="2">
    <source>
        <dbReference type="Proteomes" id="UP001602245"/>
    </source>
</evidence>
<reference evidence="1 2" key="1">
    <citation type="submission" date="2024-10" db="EMBL/GenBank/DDBJ databases">
        <title>The Natural Products Discovery Center: Release of the First 8490 Sequenced Strains for Exploring Actinobacteria Biosynthetic Diversity.</title>
        <authorList>
            <person name="Kalkreuter E."/>
            <person name="Kautsar S.A."/>
            <person name="Yang D."/>
            <person name="Bader C.D."/>
            <person name="Teijaro C.N."/>
            <person name="Fluegel L."/>
            <person name="Davis C.M."/>
            <person name="Simpson J.R."/>
            <person name="Lauterbach L."/>
            <person name="Steele A.D."/>
            <person name="Gui C."/>
            <person name="Meng S."/>
            <person name="Li G."/>
            <person name="Viehrig K."/>
            <person name="Ye F."/>
            <person name="Su P."/>
            <person name="Kiefer A.F."/>
            <person name="Nichols A."/>
            <person name="Cepeda A.J."/>
            <person name="Yan W."/>
            <person name="Fan B."/>
            <person name="Jiang Y."/>
            <person name="Adhikari A."/>
            <person name="Zheng C.-J."/>
            <person name="Schuster L."/>
            <person name="Cowan T.M."/>
            <person name="Smanski M.J."/>
            <person name="Chevrette M.G."/>
            <person name="De Carvalho L.P.S."/>
            <person name="Shen B."/>
        </authorList>
    </citation>
    <scope>NUCLEOTIDE SEQUENCE [LARGE SCALE GENOMIC DNA]</scope>
    <source>
        <strain evidence="1 2">NPDC000087</strain>
    </source>
</reference>
<dbReference type="Proteomes" id="UP001602245">
    <property type="component" value="Unassembled WGS sequence"/>
</dbReference>
<organism evidence="1 2">
    <name type="scientific">Paractinoplanes globisporus</name>
    <dbReference type="NCBI Taxonomy" id="113565"/>
    <lineage>
        <taxon>Bacteria</taxon>
        <taxon>Bacillati</taxon>
        <taxon>Actinomycetota</taxon>
        <taxon>Actinomycetes</taxon>
        <taxon>Micromonosporales</taxon>
        <taxon>Micromonosporaceae</taxon>
        <taxon>Paractinoplanes</taxon>
    </lineage>
</organism>
<proteinExistence type="predicted"/>
<keyword evidence="2" id="KW-1185">Reference proteome</keyword>
<dbReference type="EMBL" id="JBIAZU010000006">
    <property type="protein sequence ID" value="MFF5294845.1"/>
    <property type="molecule type" value="Genomic_DNA"/>
</dbReference>
<protein>
    <submittedName>
        <fullName evidence="1">Uncharacterized protein</fullName>
    </submittedName>
</protein>
<dbReference type="RefSeq" id="WP_020517498.1">
    <property type="nucleotide sequence ID" value="NZ_JBIAZU010000006.1"/>
</dbReference>
<accession>A0ABW6WNQ9</accession>
<comment type="caution">
    <text evidence="1">The sequence shown here is derived from an EMBL/GenBank/DDBJ whole genome shotgun (WGS) entry which is preliminary data.</text>
</comment>
<name>A0ABW6WNQ9_9ACTN</name>
<evidence type="ECO:0000313" key="1">
    <source>
        <dbReference type="EMBL" id="MFF5294845.1"/>
    </source>
</evidence>
<sequence>MVTLRQDVGGPGATDPDTLVAVGWGLVAVRDWTFLLSPGLMPAFDALLLGTCSTG</sequence>
<gene>
    <name evidence="1" type="ORF">ACFY35_35840</name>
</gene>